<dbReference type="Gene3D" id="3.20.20.140">
    <property type="entry name" value="Metal-dependent hydrolases"/>
    <property type="match status" value="1"/>
</dbReference>
<dbReference type="SUPFAM" id="SSF51556">
    <property type="entry name" value="Metallo-dependent hydrolases"/>
    <property type="match status" value="1"/>
</dbReference>
<dbReference type="GO" id="GO:0016810">
    <property type="term" value="F:hydrolase activity, acting on carbon-nitrogen (but not peptide) bonds"/>
    <property type="evidence" value="ECO:0007669"/>
    <property type="project" value="InterPro"/>
</dbReference>
<comment type="caution">
    <text evidence="2">The sequence shown here is derived from an EMBL/GenBank/DDBJ whole genome shotgun (WGS) entry which is preliminary data.</text>
</comment>
<dbReference type="Gene3D" id="2.30.40.10">
    <property type="entry name" value="Urease, subunit C, domain 1"/>
    <property type="match status" value="1"/>
</dbReference>
<dbReference type="InterPro" id="IPR006680">
    <property type="entry name" value="Amidohydro-rel"/>
</dbReference>
<dbReference type="InterPro" id="IPR020043">
    <property type="entry name" value="Deacetylase_Atu3266-like"/>
</dbReference>
<dbReference type="PANTHER" id="PTHR42717:SF1">
    <property type="entry name" value="IMIDAZOLONEPROPIONASE AND RELATED AMIDOHYDROLASES"/>
    <property type="match status" value="1"/>
</dbReference>
<dbReference type="Pfam" id="PF01979">
    <property type="entry name" value="Amidohydro_1"/>
    <property type="match status" value="1"/>
</dbReference>
<dbReference type="EMBL" id="JAJEPS010000008">
    <property type="protein sequence ID" value="MCC2126382.1"/>
    <property type="molecule type" value="Genomic_DNA"/>
</dbReference>
<evidence type="ECO:0000313" key="2">
    <source>
        <dbReference type="EMBL" id="MCC2126382.1"/>
    </source>
</evidence>
<dbReference type="GO" id="GO:0019213">
    <property type="term" value="F:deacetylase activity"/>
    <property type="evidence" value="ECO:0007669"/>
    <property type="project" value="InterPro"/>
</dbReference>
<dbReference type="InterPro" id="IPR011059">
    <property type="entry name" value="Metal-dep_hydrolase_composite"/>
</dbReference>
<keyword evidence="3" id="KW-1185">Reference proteome</keyword>
<accession>A0AAE3DB62</accession>
<name>A0AAE3DB62_9FIRM</name>
<feature type="domain" description="Amidohydrolase-related" evidence="1">
    <location>
        <begin position="51"/>
        <end position="368"/>
    </location>
</feature>
<sequence length="380" mass="42166">MKLDFVIKNGHVVDPAQNIDQVMDIAIKDNHIVAFPDEWECDKVVDASGCYVFPGLIDFHAHVYGNGSNCAVHADYLLATGVTSAVDPGTAGSSNFNSFYAGTVLASKVRIKSYICMYGSGQIDYNIIEKFDRAEYRPQDIKKMVERYKDNILGVKIRMSKGVATGIDAMDATRELADELGIGICVHTSNPVTPLKQVADRLKAGDIYCHCYHGWGDETILDENGKVKDFILDARKRGVLMDAANGRMNFSIDVCRKSLEQGFYPDIIASDWTGDKYNMSNTAKNLPFVMTKYLELGMPLKEVLRCVTETPAKVMNMEGKIGTLKPGAFADVAIFKMIDKKAIHKDCKNEVFETHKLFVPQMVFADGEPAFCQADFALMD</sequence>
<proteinExistence type="predicted"/>
<dbReference type="AlphaFoldDB" id="A0AAE3DB62"/>
<gene>
    <name evidence="2" type="ORF">LKD36_09325</name>
</gene>
<reference evidence="2 3" key="1">
    <citation type="submission" date="2021-10" db="EMBL/GenBank/DDBJ databases">
        <title>Anaerobic single-cell dispensing facilitates the cultivation of human gut bacteria.</title>
        <authorList>
            <person name="Afrizal A."/>
        </authorList>
    </citation>
    <scope>NUCLEOTIDE SEQUENCE [LARGE SCALE GENOMIC DNA]</scope>
    <source>
        <strain evidence="2 3">CLA-AA-H276</strain>
    </source>
</reference>
<protein>
    <submittedName>
        <fullName evidence="2">Amidohydrolase family protein</fullName>
    </submittedName>
</protein>
<dbReference type="InterPro" id="IPR032466">
    <property type="entry name" value="Metal_Hydrolase"/>
</dbReference>
<dbReference type="RefSeq" id="WP_308459464.1">
    <property type="nucleotide sequence ID" value="NZ_JAJEPS010000008.1"/>
</dbReference>
<organism evidence="2 3">
    <name type="scientific">Hominiventricola filiformis</name>
    <dbReference type="NCBI Taxonomy" id="2885352"/>
    <lineage>
        <taxon>Bacteria</taxon>
        <taxon>Bacillati</taxon>
        <taxon>Bacillota</taxon>
        <taxon>Clostridia</taxon>
        <taxon>Lachnospirales</taxon>
        <taxon>Lachnospiraceae</taxon>
        <taxon>Hominiventricola</taxon>
    </lineage>
</organism>
<dbReference type="Proteomes" id="UP001198220">
    <property type="component" value="Unassembled WGS sequence"/>
</dbReference>
<evidence type="ECO:0000259" key="1">
    <source>
        <dbReference type="Pfam" id="PF01979"/>
    </source>
</evidence>
<dbReference type="SUPFAM" id="SSF51338">
    <property type="entry name" value="Composite domain of metallo-dependent hydrolases"/>
    <property type="match status" value="1"/>
</dbReference>
<dbReference type="PANTHER" id="PTHR42717">
    <property type="entry name" value="DIHYDROOROTASE-RELATED"/>
    <property type="match status" value="1"/>
</dbReference>
<evidence type="ECO:0000313" key="3">
    <source>
        <dbReference type="Proteomes" id="UP001198220"/>
    </source>
</evidence>